<keyword evidence="4" id="KW-0285">Flavoprotein</keyword>
<dbReference type="InterPro" id="IPR001433">
    <property type="entry name" value="OxRdtase_FAD/NAD-bd"/>
</dbReference>
<gene>
    <name evidence="11" type="ORF">G3446_14735</name>
</gene>
<dbReference type="PROSITE" id="PS51384">
    <property type="entry name" value="FAD_FR"/>
    <property type="match status" value="1"/>
</dbReference>
<dbReference type="InterPro" id="IPR033892">
    <property type="entry name" value="FNR_bac"/>
</dbReference>
<dbReference type="EMBL" id="JAAIJQ010000042">
    <property type="protein sequence ID" value="NEV63128.1"/>
    <property type="molecule type" value="Genomic_DNA"/>
</dbReference>
<dbReference type="SUPFAM" id="SSF63380">
    <property type="entry name" value="Riboflavin synthase domain-like"/>
    <property type="match status" value="1"/>
</dbReference>
<evidence type="ECO:0000256" key="2">
    <source>
        <dbReference type="ARBA" id="ARBA00008312"/>
    </source>
</evidence>
<dbReference type="CDD" id="cd06195">
    <property type="entry name" value="FNR1"/>
    <property type="match status" value="1"/>
</dbReference>
<dbReference type="Proteomes" id="UP000483379">
    <property type="component" value="Unassembled WGS sequence"/>
</dbReference>
<evidence type="ECO:0000259" key="10">
    <source>
        <dbReference type="PROSITE" id="PS51384"/>
    </source>
</evidence>
<comment type="caution">
    <text evidence="11">The sequence shown here is derived from an EMBL/GenBank/DDBJ whole genome shotgun (WGS) entry which is preliminary data.</text>
</comment>
<dbReference type="PANTHER" id="PTHR47878">
    <property type="entry name" value="OXIDOREDUCTASE FAD/NAD(P)-BINDING DOMAIN PROTEIN"/>
    <property type="match status" value="1"/>
</dbReference>
<dbReference type="GO" id="GO:0000166">
    <property type="term" value="F:nucleotide binding"/>
    <property type="evidence" value="ECO:0007669"/>
    <property type="project" value="UniProtKB-KW"/>
</dbReference>
<name>A0A6M0K001_9GAMM</name>
<dbReference type="Gene3D" id="3.40.50.80">
    <property type="entry name" value="Nucleotide-binding domain of ferredoxin-NADP reductase (FNR) module"/>
    <property type="match status" value="1"/>
</dbReference>
<evidence type="ECO:0000313" key="12">
    <source>
        <dbReference type="Proteomes" id="UP000483379"/>
    </source>
</evidence>
<dbReference type="SUPFAM" id="SSF52343">
    <property type="entry name" value="Ferredoxin reductase-like, C-terminal NADP-linked domain"/>
    <property type="match status" value="1"/>
</dbReference>
<dbReference type="GO" id="GO:0042167">
    <property type="term" value="P:heme catabolic process"/>
    <property type="evidence" value="ECO:0007669"/>
    <property type="project" value="TreeGrafter"/>
</dbReference>
<keyword evidence="7" id="KW-0521">NADP</keyword>
<comment type="similarity">
    <text evidence="2">Belongs to the ferredoxin--NADP reductase type 1 family.</text>
</comment>
<dbReference type="InterPro" id="IPR039261">
    <property type="entry name" value="FNR_nucleotide-bd"/>
</dbReference>
<evidence type="ECO:0000256" key="5">
    <source>
        <dbReference type="ARBA" id="ARBA00022741"/>
    </source>
</evidence>
<evidence type="ECO:0000256" key="4">
    <source>
        <dbReference type="ARBA" id="ARBA00022630"/>
    </source>
</evidence>
<evidence type="ECO:0000256" key="1">
    <source>
        <dbReference type="ARBA" id="ARBA00001974"/>
    </source>
</evidence>
<sequence>MNDWVKAKVVGKHQWTEGLYSLQFDAPIADFVAGQYIKVGLDIDGERVGRPYSLVNPPQQRPLEIFFNEVPQGPLTPPLSVLEPGDQVWLTGTASGIFTLETVQPADTLWMLATGTGLGVYLSILRTPDPWERFKRVILVHGVRMSSDLAYAETLNEIATQYGDRFTYLPAVSRETQSGTLQGRITDLLNDGQLEARAGAAIAPETSHVMLCGNSAMIKDAKAILEGRGLVRHRRQAPGHYTTEGYH</sequence>
<keyword evidence="8" id="KW-0560">Oxidoreductase</keyword>
<evidence type="ECO:0000256" key="3">
    <source>
        <dbReference type="ARBA" id="ARBA00013223"/>
    </source>
</evidence>
<comment type="catalytic activity">
    <reaction evidence="9">
        <text>2 reduced [2Fe-2S]-[ferredoxin] + NADP(+) + H(+) = 2 oxidized [2Fe-2S]-[ferredoxin] + NADPH</text>
        <dbReference type="Rhea" id="RHEA:20125"/>
        <dbReference type="Rhea" id="RHEA-COMP:10000"/>
        <dbReference type="Rhea" id="RHEA-COMP:10001"/>
        <dbReference type="ChEBI" id="CHEBI:15378"/>
        <dbReference type="ChEBI" id="CHEBI:33737"/>
        <dbReference type="ChEBI" id="CHEBI:33738"/>
        <dbReference type="ChEBI" id="CHEBI:57783"/>
        <dbReference type="ChEBI" id="CHEBI:58349"/>
        <dbReference type="EC" id="1.18.1.2"/>
    </reaction>
</comment>
<proteinExistence type="inferred from homology"/>
<organism evidence="11 12">
    <name type="scientific">Thiorhodococcus minor</name>
    <dbReference type="NCBI Taxonomy" id="57489"/>
    <lineage>
        <taxon>Bacteria</taxon>
        <taxon>Pseudomonadati</taxon>
        <taxon>Pseudomonadota</taxon>
        <taxon>Gammaproteobacteria</taxon>
        <taxon>Chromatiales</taxon>
        <taxon>Chromatiaceae</taxon>
        <taxon>Thiorhodococcus</taxon>
    </lineage>
</organism>
<dbReference type="InterPro" id="IPR017938">
    <property type="entry name" value="Riboflavin_synthase-like_b-brl"/>
</dbReference>
<evidence type="ECO:0000256" key="9">
    <source>
        <dbReference type="ARBA" id="ARBA00047776"/>
    </source>
</evidence>
<keyword evidence="6" id="KW-0274">FAD</keyword>
<comment type="cofactor">
    <cofactor evidence="1">
        <name>FAD</name>
        <dbReference type="ChEBI" id="CHEBI:57692"/>
    </cofactor>
</comment>
<dbReference type="RefSeq" id="WP_164453590.1">
    <property type="nucleotide sequence ID" value="NZ_JAAIJQ010000042.1"/>
</dbReference>
<evidence type="ECO:0000256" key="8">
    <source>
        <dbReference type="ARBA" id="ARBA00023002"/>
    </source>
</evidence>
<evidence type="ECO:0000313" key="11">
    <source>
        <dbReference type="EMBL" id="NEV63128.1"/>
    </source>
</evidence>
<keyword evidence="12" id="KW-1185">Reference proteome</keyword>
<dbReference type="Pfam" id="PF00970">
    <property type="entry name" value="FAD_binding_6"/>
    <property type="match status" value="1"/>
</dbReference>
<feature type="domain" description="FAD-binding FR-type" evidence="10">
    <location>
        <begin position="2"/>
        <end position="101"/>
    </location>
</feature>
<dbReference type="InterPro" id="IPR017927">
    <property type="entry name" value="FAD-bd_FR_type"/>
</dbReference>
<dbReference type="InterPro" id="IPR051930">
    <property type="entry name" value="FNR_type-1"/>
</dbReference>
<protein>
    <recommendedName>
        <fullName evidence="3">ferredoxin--NADP(+) reductase</fullName>
        <ecNumber evidence="3">1.18.1.2</ecNumber>
    </recommendedName>
</protein>
<keyword evidence="5" id="KW-0547">Nucleotide-binding</keyword>
<evidence type="ECO:0000256" key="6">
    <source>
        <dbReference type="ARBA" id="ARBA00022827"/>
    </source>
</evidence>
<reference evidence="11 12" key="1">
    <citation type="submission" date="2020-02" db="EMBL/GenBank/DDBJ databases">
        <title>Genome sequences of Thiorhodococcus mannitoliphagus and Thiorhodococcus minor, purple sulfur photosynthetic bacteria in the gammaproteobacterial family, Chromatiaceae.</title>
        <authorList>
            <person name="Aviles F.A."/>
            <person name="Meyer T.E."/>
            <person name="Kyndt J.A."/>
        </authorList>
    </citation>
    <scope>NUCLEOTIDE SEQUENCE [LARGE SCALE GENOMIC DNA]</scope>
    <source>
        <strain evidence="11 12">DSM 11518</strain>
    </source>
</reference>
<dbReference type="EC" id="1.18.1.2" evidence="3"/>
<dbReference type="Gene3D" id="2.40.30.10">
    <property type="entry name" value="Translation factors"/>
    <property type="match status" value="1"/>
</dbReference>
<dbReference type="PANTHER" id="PTHR47878:SF1">
    <property type="entry name" value="FLAVODOXIN_FERREDOXIN--NADP REDUCTASE"/>
    <property type="match status" value="1"/>
</dbReference>
<dbReference type="GO" id="GO:0034599">
    <property type="term" value="P:cellular response to oxidative stress"/>
    <property type="evidence" value="ECO:0007669"/>
    <property type="project" value="TreeGrafter"/>
</dbReference>
<accession>A0A6M0K001</accession>
<dbReference type="GO" id="GO:0004324">
    <property type="term" value="F:ferredoxin-NADP+ reductase activity"/>
    <property type="evidence" value="ECO:0007669"/>
    <property type="project" value="UniProtKB-EC"/>
</dbReference>
<dbReference type="InterPro" id="IPR008333">
    <property type="entry name" value="Cbr1-like_FAD-bd_dom"/>
</dbReference>
<dbReference type="AlphaFoldDB" id="A0A6M0K001"/>
<evidence type="ECO:0000256" key="7">
    <source>
        <dbReference type="ARBA" id="ARBA00022857"/>
    </source>
</evidence>
<dbReference type="Pfam" id="PF00175">
    <property type="entry name" value="NAD_binding_1"/>
    <property type="match status" value="1"/>
</dbReference>